<dbReference type="GO" id="GO:0003743">
    <property type="term" value="F:translation initiation factor activity"/>
    <property type="evidence" value="ECO:0007669"/>
    <property type="project" value="InterPro"/>
</dbReference>
<dbReference type="InterPro" id="IPR039757">
    <property type="entry name" value="EIF2D"/>
</dbReference>
<gene>
    <name evidence="2" type="ORF">NAEGRDRAFT_60091</name>
</gene>
<dbReference type="InterPro" id="IPR001950">
    <property type="entry name" value="SUI1"/>
</dbReference>
<dbReference type="PANTHER" id="PTHR12217">
    <property type="entry name" value="EUKARYOTIC TRANSLATION INITIATION FACTOR 2D"/>
    <property type="match status" value="1"/>
</dbReference>
<dbReference type="AlphaFoldDB" id="D2W643"/>
<name>D2W643_NAEGR</name>
<dbReference type="GeneID" id="8856373"/>
<proteinExistence type="predicted"/>
<organism evidence="3">
    <name type="scientific">Naegleria gruberi</name>
    <name type="common">Amoeba</name>
    <dbReference type="NCBI Taxonomy" id="5762"/>
    <lineage>
        <taxon>Eukaryota</taxon>
        <taxon>Discoba</taxon>
        <taxon>Heterolobosea</taxon>
        <taxon>Tetramitia</taxon>
        <taxon>Eutetramitia</taxon>
        <taxon>Vahlkampfiidae</taxon>
        <taxon>Naegleria</taxon>
    </lineage>
</organism>
<dbReference type="OrthoDB" id="199771at2759"/>
<dbReference type="PROSITE" id="PS50296">
    <property type="entry name" value="SUI1"/>
    <property type="match status" value="1"/>
</dbReference>
<dbReference type="InterPro" id="IPR036877">
    <property type="entry name" value="SUI1_dom_sf"/>
</dbReference>
<dbReference type="InParanoid" id="D2W643"/>
<dbReference type="Proteomes" id="UP000006671">
    <property type="component" value="Unassembled WGS sequence"/>
</dbReference>
<dbReference type="PANTHER" id="PTHR12217:SF4">
    <property type="entry name" value="EUKARYOTIC TRANSLATION INITIATION FACTOR 2D"/>
    <property type="match status" value="1"/>
</dbReference>
<reference evidence="2 3" key="1">
    <citation type="journal article" date="2010" name="Cell">
        <title>The genome of Naegleria gruberi illuminates early eukaryotic versatility.</title>
        <authorList>
            <person name="Fritz-Laylin L.K."/>
            <person name="Prochnik S.E."/>
            <person name="Ginger M.L."/>
            <person name="Dacks J.B."/>
            <person name="Carpenter M.L."/>
            <person name="Field M.C."/>
            <person name="Kuo A."/>
            <person name="Paredez A."/>
            <person name="Chapman J."/>
            <person name="Pham J."/>
            <person name="Shu S."/>
            <person name="Neupane R."/>
            <person name="Cipriano M."/>
            <person name="Mancuso J."/>
            <person name="Tu H."/>
            <person name="Salamov A."/>
            <person name="Lindquist E."/>
            <person name="Shapiro H."/>
            <person name="Lucas S."/>
            <person name="Grigoriev I.V."/>
            <person name="Cande W.Z."/>
            <person name="Fulton C."/>
            <person name="Rokhsar D.S."/>
            <person name="Dawson S.C."/>
        </authorList>
    </citation>
    <scope>NUCLEOTIDE SEQUENCE [LARGE SCALE GENOMIC DNA]</scope>
    <source>
        <strain evidence="2 3">NEG-M</strain>
    </source>
</reference>
<accession>D2W643</accession>
<evidence type="ECO:0000313" key="2">
    <source>
        <dbReference type="EMBL" id="EFC35459.1"/>
    </source>
</evidence>
<evidence type="ECO:0000259" key="1">
    <source>
        <dbReference type="PROSITE" id="PS50296"/>
    </source>
</evidence>
<dbReference type="GO" id="GO:0001731">
    <property type="term" value="P:formation of translation preinitiation complex"/>
    <property type="evidence" value="ECO:0007669"/>
    <property type="project" value="InterPro"/>
</dbReference>
<dbReference type="VEuPathDB" id="AmoebaDB:NAEGRDRAFT_60091"/>
<dbReference type="Gene3D" id="3.30.780.10">
    <property type="entry name" value="SUI1-like domain"/>
    <property type="match status" value="1"/>
</dbReference>
<evidence type="ECO:0000313" key="3">
    <source>
        <dbReference type="Proteomes" id="UP000006671"/>
    </source>
</evidence>
<dbReference type="Pfam" id="PF01253">
    <property type="entry name" value="SUI1"/>
    <property type="match status" value="1"/>
</dbReference>
<protein>
    <recommendedName>
        <fullName evidence="1">SUI1 domain-containing protein</fullName>
    </recommendedName>
</protein>
<dbReference type="EMBL" id="GG739219">
    <property type="protein sequence ID" value="EFC35459.1"/>
    <property type="molecule type" value="Genomic_DNA"/>
</dbReference>
<dbReference type="RefSeq" id="XP_002668203.1">
    <property type="nucleotide sequence ID" value="XM_002668157.1"/>
</dbReference>
<dbReference type="KEGG" id="ngr:NAEGRDRAFT_60091"/>
<sequence length="131" mass="14315">MVDHYAVVYDGNENEISIYKGACPGISVEAEAIMGNKVITKVNGVKLLINNSDLNCVAFEDLVKKLKNKCSASIKTNTSNMPSVGGGIPEADITIQGNHIAMIEQILTQDYGFPVRFILVNDKTNKKKKKK</sequence>
<keyword evidence="3" id="KW-1185">Reference proteome</keyword>
<feature type="domain" description="SUI1" evidence="1">
    <location>
        <begin position="26"/>
        <end position="111"/>
    </location>
</feature>
<dbReference type="SUPFAM" id="SSF55159">
    <property type="entry name" value="eIF1-like"/>
    <property type="match status" value="1"/>
</dbReference>